<reference evidence="7" key="1">
    <citation type="submission" date="2020-08" db="EMBL/GenBank/DDBJ databases">
        <authorList>
            <person name="Cejkova D."/>
            <person name="Kubasova T."/>
            <person name="Jahodarova E."/>
            <person name="Rychlik I."/>
        </authorList>
    </citation>
    <scope>NUCLEOTIDE SEQUENCE</scope>
    <source>
        <strain evidence="7">An582</strain>
    </source>
</reference>
<evidence type="ECO:0000313" key="8">
    <source>
        <dbReference type="Proteomes" id="UP000705508"/>
    </source>
</evidence>
<dbReference type="InterPro" id="IPR028161">
    <property type="entry name" value="Met8-like"/>
</dbReference>
<dbReference type="GO" id="GO:0019354">
    <property type="term" value="P:siroheme biosynthetic process"/>
    <property type="evidence" value="ECO:0007669"/>
    <property type="project" value="InterPro"/>
</dbReference>
<proteinExistence type="predicted"/>
<keyword evidence="3" id="KW-0560">Oxidoreductase</keyword>
<evidence type="ECO:0000313" key="7">
    <source>
        <dbReference type="EMBL" id="MBM6948988.1"/>
    </source>
</evidence>
<evidence type="ECO:0000256" key="5">
    <source>
        <dbReference type="ARBA" id="ARBA00023244"/>
    </source>
</evidence>
<reference evidence="7" key="2">
    <citation type="journal article" date="2021" name="Sci. Rep.">
        <title>The distribution of antibiotic resistance genes in chicken gut microbiota commensals.</title>
        <authorList>
            <person name="Juricova H."/>
            <person name="Matiasovicova J."/>
            <person name="Kubasova T."/>
            <person name="Cejkova D."/>
            <person name="Rychlik I."/>
        </authorList>
    </citation>
    <scope>NUCLEOTIDE SEQUENCE</scope>
    <source>
        <strain evidence="7">An582</strain>
    </source>
</reference>
<dbReference type="Pfam" id="PF13241">
    <property type="entry name" value="NAD_binding_7"/>
    <property type="match status" value="1"/>
</dbReference>
<organism evidence="7 8">
    <name type="scientific">Mordavella massiliensis</name>
    <dbReference type="NCBI Taxonomy" id="1871024"/>
    <lineage>
        <taxon>Bacteria</taxon>
        <taxon>Bacillati</taxon>
        <taxon>Bacillota</taxon>
        <taxon>Clostridia</taxon>
        <taxon>Eubacteriales</taxon>
        <taxon>Clostridiaceae</taxon>
        <taxon>Mordavella</taxon>
    </lineage>
</organism>
<comment type="caution">
    <text evidence="7">The sequence shown here is derived from an EMBL/GenBank/DDBJ whole genome shotgun (WGS) entry which is preliminary data.</text>
</comment>
<sequence>MDIENKKILVIGAGHVAVRRLRTLLAFGADLAVVAKEVPAPQEEEMRRLLGSGRVHLTLRPVEAADITAQYAFVICAADDPAADRLAQKRCREIGIPVNIASDRDKSDFYFPAVALADGLAAGLAGDGSDHGKVARAARAVRSCLAGLEADEGKQAKEDEGDRA</sequence>
<evidence type="ECO:0000256" key="3">
    <source>
        <dbReference type="ARBA" id="ARBA00023002"/>
    </source>
</evidence>
<name>A0A938XDZ7_9CLOT</name>
<dbReference type="EMBL" id="JACJKS010000015">
    <property type="protein sequence ID" value="MBM6948988.1"/>
    <property type="molecule type" value="Genomic_DNA"/>
</dbReference>
<evidence type="ECO:0000256" key="1">
    <source>
        <dbReference type="ARBA" id="ARBA00005010"/>
    </source>
</evidence>
<evidence type="ECO:0000256" key="4">
    <source>
        <dbReference type="ARBA" id="ARBA00023027"/>
    </source>
</evidence>
<dbReference type="InterPro" id="IPR006367">
    <property type="entry name" value="Sirohaem_synthase_N"/>
</dbReference>
<dbReference type="PANTHER" id="PTHR35330">
    <property type="entry name" value="SIROHEME BIOSYNTHESIS PROTEIN MET8"/>
    <property type="match status" value="1"/>
</dbReference>
<keyword evidence="5" id="KW-0627">Porphyrin biosynthesis</keyword>
<dbReference type="Gene3D" id="3.40.50.720">
    <property type="entry name" value="NAD(P)-binding Rossmann-like Domain"/>
    <property type="match status" value="1"/>
</dbReference>
<dbReference type="AlphaFoldDB" id="A0A938XDZ7"/>
<evidence type="ECO:0000256" key="2">
    <source>
        <dbReference type="ARBA" id="ARBA00012400"/>
    </source>
</evidence>
<dbReference type="NCBIfam" id="TIGR01470">
    <property type="entry name" value="cysG_Nterm"/>
    <property type="match status" value="1"/>
</dbReference>
<gene>
    <name evidence="7" type="ORF">H6A20_10030</name>
</gene>
<dbReference type="GO" id="GO:0043115">
    <property type="term" value="F:precorrin-2 dehydrogenase activity"/>
    <property type="evidence" value="ECO:0007669"/>
    <property type="project" value="UniProtKB-EC"/>
</dbReference>
<dbReference type="Proteomes" id="UP000705508">
    <property type="component" value="Unassembled WGS sequence"/>
</dbReference>
<protein>
    <recommendedName>
        <fullName evidence="2">precorrin-2 dehydrogenase</fullName>
        <ecNumber evidence="2">1.3.1.76</ecNumber>
    </recommendedName>
</protein>
<comment type="catalytic activity">
    <reaction evidence="6">
        <text>precorrin-2 + NAD(+) = sirohydrochlorin + NADH + 2 H(+)</text>
        <dbReference type="Rhea" id="RHEA:15613"/>
        <dbReference type="ChEBI" id="CHEBI:15378"/>
        <dbReference type="ChEBI" id="CHEBI:57540"/>
        <dbReference type="ChEBI" id="CHEBI:57945"/>
        <dbReference type="ChEBI" id="CHEBI:58351"/>
        <dbReference type="ChEBI" id="CHEBI:58827"/>
        <dbReference type="EC" id="1.3.1.76"/>
    </reaction>
</comment>
<keyword evidence="4" id="KW-0520">NAD</keyword>
<evidence type="ECO:0000256" key="6">
    <source>
        <dbReference type="ARBA" id="ARBA00047561"/>
    </source>
</evidence>
<dbReference type="SUPFAM" id="SSF51735">
    <property type="entry name" value="NAD(P)-binding Rossmann-fold domains"/>
    <property type="match status" value="1"/>
</dbReference>
<accession>A0A938XDZ7</accession>
<dbReference type="InterPro" id="IPR036291">
    <property type="entry name" value="NAD(P)-bd_dom_sf"/>
</dbReference>
<dbReference type="EC" id="1.3.1.76" evidence="2"/>
<dbReference type="GO" id="GO:0004325">
    <property type="term" value="F:ferrochelatase activity"/>
    <property type="evidence" value="ECO:0007669"/>
    <property type="project" value="InterPro"/>
</dbReference>
<comment type="pathway">
    <text evidence="1">Porphyrin-containing compound metabolism; siroheme biosynthesis; sirohydrochlorin from precorrin-2: step 1/1.</text>
</comment>
<dbReference type="PANTHER" id="PTHR35330:SF1">
    <property type="entry name" value="SIROHEME BIOSYNTHESIS PROTEIN MET8"/>
    <property type="match status" value="1"/>
</dbReference>